<feature type="transmembrane region" description="Helical" evidence="5">
    <location>
        <begin position="160"/>
        <end position="179"/>
    </location>
</feature>
<reference evidence="6" key="1">
    <citation type="submission" date="2018-01" db="EMBL/GenBank/DDBJ databases">
        <title>Genomic characterization of Leptospira inadai serogroup Lyme isolated from captured rat in Brazil and comparative analysis with human reference strain.</title>
        <authorList>
            <person name="Moreno L.Z."/>
            <person name="Loureiro A.P."/>
            <person name="Miraglia F."/>
            <person name="Kremer F.S."/>
            <person name="Eslabao M.R."/>
            <person name="Dellagostin O.A."/>
            <person name="Lilenbaum W."/>
            <person name="Moreno A.M."/>
        </authorList>
    </citation>
    <scope>NUCLEOTIDE SEQUENCE [LARGE SCALE GENOMIC DNA]</scope>
    <source>
        <strain evidence="6">M34/99</strain>
    </source>
</reference>
<evidence type="ECO:0000256" key="5">
    <source>
        <dbReference type="SAM" id="Phobius"/>
    </source>
</evidence>
<feature type="transmembrane region" description="Helical" evidence="5">
    <location>
        <begin position="191"/>
        <end position="209"/>
    </location>
</feature>
<keyword evidence="2 5" id="KW-0812">Transmembrane</keyword>
<feature type="transmembrane region" description="Helical" evidence="5">
    <location>
        <begin position="12"/>
        <end position="31"/>
    </location>
</feature>
<feature type="transmembrane region" description="Helical" evidence="5">
    <location>
        <begin position="67"/>
        <end position="90"/>
    </location>
</feature>
<gene>
    <name evidence="6" type="ORF">BES34_001115</name>
</gene>
<evidence type="ECO:0000313" key="6">
    <source>
        <dbReference type="EMBL" id="PNV76905.1"/>
    </source>
</evidence>
<proteinExistence type="predicted"/>
<evidence type="ECO:0000313" key="7">
    <source>
        <dbReference type="Proteomes" id="UP000094669"/>
    </source>
</evidence>
<dbReference type="Gene3D" id="1.20.1530.20">
    <property type="match status" value="1"/>
</dbReference>
<comment type="subcellular location">
    <subcellularLocation>
        <location evidence="1">Membrane</location>
        <topology evidence="1">Multi-pass membrane protein</topology>
    </subcellularLocation>
</comment>
<feature type="transmembrane region" description="Helical" evidence="5">
    <location>
        <begin position="279"/>
        <end position="302"/>
    </location>
</feature>
<dbReference type="InterPro" id="IPR004710">
    <property type="entry name" value="Bilac:Na_transpt"/>
</dbReference>
<dbReference type="InterPro" id="IPR038770">
    <property type="entry name" value="Na+/solute_symporter_sf"/>
</dbReference>
<comment type="caution">
    <text evidence="6">The sequence shown here is derived from an EMBL/GenBank/DDBJ whole genome shotgun (WGS) entry which is preliminary data.</text>
</comment>
<dbReference type="RefSeq" id="WP_010409753.1">
    <property type="nucleotide sequence ID" value="NZ_MCRM02000001.1"/>
</dbReference>
<feature type="transmembrane region" description="Helical" evidence="5">
    <location>
        <begin position="37"/>
        <end position="55"/>
    </location>
</feature>
<organism evidence="6 7">
    <name type="scientific">Leptospira inadai serovar Lyme</name>
    <dbReference type="NCBI Taxonomy" id="293084"/>
    <lineage>
        <taxon>Bacteria</taxon>
        <taxon>Pseudomonadati</taxon>
        <taxon>Spirochaetota</taxon>
        <taxon>Spirochaetia</taxon>
        <taxon>Leptospirales</taxon>
        <taxon>Leptospiraceae</taxon>
        <taxon>Leptospira</taxon>
    </lineage>
</organism>
<dbReference type="Pfam" id="PF01758">
    <property type="entry name" value="SBF"/>
    <property type="match status" value="1"/>
</dbReference>
<sequence length="321" mass="34240">MAKFFERISLLFPVWVIAGVSISWIYPAWIIWFDGPWITYSLGVTMLGMGITLVPEDFKRVFQAPKAVLIGVLGQYTIMPLAGWGIGILLGLPSPLATGLIVVACCPGGVASNVISFLARGDVALSVTMTAVSTLLSVVLTPTLTLLLVGNRVGANPYGLFLNTFEVVILPVTLGILLNRYTPRFADRIKVISPFVAVLLISLIVSSILGSGKSAVVKSGMLLLSAVFLLHSAGYFFGYWFAKFTTGSLLVSRTVSIEVGMQNSGLGVVLSKNNFADPLVAIPAALSSFIHSLIGSVLAAIWRKVPPVGKEEISKFPNDLP</sequence>
<accession>A0ABX4YP19</accession>
<feature type="transmembrane region" description="Helical" evidence="5">
    <location>
        <begin position="125"/>
        <end position="148"/>
    </location>
</feature>
<evidence type="ECO:0000256" key="1">
    <source>
        <dbReference type="ARBA" id="ARBA00004141"/>
    </source>
</evidence>
<dbReference type="PANTHER" id="PTHR10361">
    <property type="entry name" value="SODIUM-BILE ACID COTRANSPORTER"/>
    <property type="match status" value="1"/>
</dbReference>
<feature type="transmembrane region" description="Helical" evidence="5">
    <location>
        <begin position="96"/>
        <end position="118"/>
    </location>
</feature>
<keyword evidence="3 5" id="KW-1133">Transmembrane helix</keyword>
<protein>
    <submittedName>
        <fullName evidence="6">Bile acid:sodium symporter family protein</fullName>
    </submittedName>
</protein>
<evidence type="ECO:0000256" key="3">
    <source>
        <dbReference type="ARBA" id="ARBA00022989"/>
    </source>
</evidence>
<dbReference type="Proteomes" id="UP000094669">
    <property type="component" value="Unassembled WGS sequence"/>
</dbReference>
<name>A0ABX4YP19_9LEPT</name>
<feature type="transmembrane region" description="Helical" evidence="5">
    <location>
        <begin position="221"/>
        <end position="242"/>
    </location>
</feature>
<keyword evidence="4 5" id="KW-0472">Membrane</keyword>
<dbReference type="PANTHER" id="PTHR10361:SF28">
    <property type="entry name" value="P3 PROTEIN-RELATED"/>
    <property type="match status" value="1"/>
</dbReference>
<evidence type="ECO:0000256" key="4">
    <source>
        <dbReference type="ARBA" id="ARBA00023136"/>
    </source>
</evidence>
<dbReference type="InterPro" id="IPR002657">
    <property type="entry name" value="BilAc:Na_symport/Acr3"/>
</dbReference>
<evidence type="ECO:0000256" key="2">
    <source>
        <dbReference type="ARBA" id="ARBA00022692"/>
    </source>
</evidence>
<keyword evidence="7" id="KW-1185">Reference proteome</keyword>
<dbReference type="EMBL" id="MCRM02000001">
    <property type="protein sequence ID" value="PNV76905.1"/>
    <property type="molecule type" value="Genomic_DNA"/>
</dbReference>